<dbReference type="SUPFAM" id="SSF56219">
    <property type="entry name" value="DNase I-like"/>
    <property type="match status" value="1"/>
</dbReference>
<name>A0ABR1BYT0_NECAM</name>
<gene>
    <name evidence="1" type="primary">Necator_chrI.g3198</name>
    <name evidence="1" type="ORF">RB195_007069</name>
</gene>
<dbReference type="EMBL" id="JAVFWL010000001">
    <property type="protein sequence ID" value="KAK6730380.1"/>
    <property type="molecule type" value="Genomic_DNA"/>
</dbReference>
<proteinExistence type="predicted"/>
<protein>
    <submittedName>
        <fullName evidence="1">Uncharacterized protein</fullName>
    </submittedName>
</protein>
<keyword evidence="2" id="KW-1185">Reference proteome</keyword>
<reference evidence="1 2" key="1">
    <citation type="submission" date="2023-08" db="EMBL/GenBank/DDBJ databases">
        <title>A Necator americanus chromosomal reference genome.</title>
        <authorList>
            <person name="Ilik V."/>
            <person name="Petrzelkova K.J."/>
            <person name="Pardy F."/>
            <person name="Fuh T."/>
            <person name="Niatou-Singa F.S."/>
            <person name="Gouil Q."/>
            <person name="Baker L."/>
            <person name="Ritchie M.E."/>
            <person name="Jex A.R."/>
            <person name="Gazzola D."/>
            <person name="Li H."/>
            <person name="Toshio Fujiwara R."/>
            <person name="Zhan B."/>
            <person name="Aroian R.V."/>
            <person name="Pafco B."/>
            <person name="Schwarz E.M."/>
        </authorList>
    </citation>
    <scope>NUCLEOTIDE SEQUENCE [LARGE SCALE GENOMIC DNA]</scope>
    <source>
        <strain evidence="1 2">Aroian</strain>
        <tissue evidence="1">Whole animal</tissue>
    </source>
</reference>
<accession>A0ABR1BYT0</accession>
<dbReference type="InterPro" id="IPR036691">
    <property type="entry name" value="Endo/exonu/phosph_ase_sf"/>
</dbReference>
<dbReference type="Proteomes" id="UP001303046">
    <property type="component" value="Unassembled WGS sequence"/>
</dbReference>
<sequence length="129" mass="14941">MNDYNILVQEFGSTSSRCIFLRLRDRRGGKLWIVSAHAPEDNSNDAFYDKLNAFMSKIPCQQVVIVGVYANAKMRLEQQSEVLRKLCYAAERTSNNGDRLVELCEQTGLIIASTFKKNHRRHQLMWQPF</sequence>
<comment type="caution">
    <text evidence="1">The sequence shown here is derived from an EMBL/GenBank/DDBJ whole genome shotgun (WGS) entry which is preliminary data.</text>
</comment>
<evidence type="ECO:0000313" key="1">
    <source>
        <dbReference type="EMBL" id="KAK6730380.1"/>
    </source>
</evidence>
<dbReference type="Gene3D" id="3.60.10.10">
    <property type="entry name" value="Endonuclease/exonuclease/phosphatase"/>
    <property type="match status" value="1"/>
</dbReference>
<organism evidence="1 2">
    <name type="scientific">Necator americanus</name>
    <name type="common">Human hookworm</name>
    <dbReference type="NCBI Taxonomy" id="51031"/>
    <lineage>
        <taxon>Eukaryota</taxon>
        <taxon>Metazoa</taxon>
        <taxon>Ecdysozoa</taxon>
        <taxon>Nematoda</taxon>
        <taxon>Chromadorea</taxon>
        <taxon>Rhabditida</taxon>
        <taxon>Rhabditina</taxon>
        <taxon>Rhabditomorpha</taxon>
        <taxon>Strongyloidea</taxon>
        <taxon>Ancylostomatidae</taxon>
        <taxon>Bunostominae</taxon>
        <taxon>Necator</taxon>
    </lineage>
</organism>
<evidence type="ECO:0000313" key="2">
    <source>
        <dbReference type="Proteomes" id="UP001303046"/>
    </source>
</evidence>